<gene>
    <name evidence="1" type="ORF">INH39_22405</name>
</gene>
<dbReference type="EMBL" id="CP063361">
    <property type="protein sequence ID" value="UOD28197.1"/>
    <property type="molecule type" value="Genomic_DNA"/>
</dbReference>
<evidence type="ECO:0000313" key="1">
    <source>
        <dbReference type="EMBL" id="UOD28197.1"/>
    </source>
</evidence>
<sequence length="53" mass="6284">MMAMTMLEEKAVPVSNVRDLKQERQRRAARRMAMQAIAMQRAYPYLFGFIRYG</sequence>
<protein>
    <submittedName>
        <fullName evidence="1">Uncharacterized protein</fullName>
    </submittedName>
</protein>
<reference evidence="1 2" key="1">
    <citation type="submission" date="2020-10" db="EMBL/GenBank/DDBJ databases">
        <title>Genome analysis of Massilia species.</title>
        <authorList>
            <person name="Jung D.-H."/>
        </authorList>
    </citation>
    <scope>NUCLEOTIDE SEQUENCE [LARGE SCALE GENOMIC DNA]</scope>
    <source>
        <strain evidence="2">sipir</strain>
    </source>
</reference>
<organism evidence="1 2">
    <name type="scientific">Massilia violaceinigra</name>
    <dbReference type="NCBI Taxonomy" id="2045208"/>
    <lineage>
        <taxon>Bacteria</taxon>
        <taxon>Pseudomonadati</taxon>
        <taxon>Pseudomonadota</taxon>
        <taxon>Betaproteobacteria</taxon>
        <taxon>Burkholderiales</taxon>
        <taxon>Oxalobacteraceae</taxon>
        <taxon>Telluria group</taxon>
        <taxon>Massilia</taxon>
    </lineage>
</organism>
<proteinExistence type="predicted"/>
<dbReference type="RefSeq" id="WP_167082165.1">
    <property type="nucleotide sequence ID" value="NZ_CP063361.1"/>
</dbReference>
<keyword evidence="2" id="KW-1185">Reference proteome</keyword>
<name>A0ABY4A0P8_9BURK</name>
<accession>A0ABY4A0P8</accession>
<dbReference type="Proteomes" id="UP000831532">
    <property type="component" value="Chromosome"/>
</dbReference>
<evidence type="ECO:0000313" key="2">
    <source>
        <dbReference type="Proteomes" id="UP000831532"/>
    </source>
</evidence>